<evidence type="ECO:0000313" key="2">
    <source>
        <dbReference type="EMBL" id="EMI56109.1"/>
    </source>
</evidence>
<reference evidence="2 3" key="1">
    <citation type="journal article" date="2013" name="Mar. Genomics">
        <title>Expression of sulfatases in Rhodopirellula baltica and the diversity of sulfatases in the genus Rhodopirellula.</title>
        <authorList>
            <person name="Wegner C.E."/>
            <person name="Richter-Heitmann T."/>
            <person name="Klindworth A."/>
            <person name="Klockow C."/>
            <person name="Richter M."/>
            <person name="Achstetter T."/>
            <person name="Glockner F.O."/>
            <person name="Harder J."/>
        </authorList>
    </citation>
    <scope>NUCLEOTIDE SEQUENCE [LARGE SCALE GENOMIC DNA]</scope>
    <source>
        <strain evidence="2 3">SM41</strain>
    </source>
</reference>
<evidence type="ECO:0000256" key="1">
    <source>
        <dbReference type="SAM" id="SignalP"/>
    </source>
</evidence>
<dbReference type="SUPFAM" id="SSF49478">
    <property type="entry name" value="Cna protein B-type domain"/>
    <property type="match status" value="1"/>
</dbReference>
<dbReference type="Gene3D" id="2.60.40.1120">
    <property type="entry name" value="Carboxypeptidase-like, regulatory domain"/>
    <property type="match status" value="1"/>
</dbReference>
<sequence>MKFTMKRLLALVSVCSWAVCGFSVSNVTAQSTSLGVTDHLTVPQWVNPKTPGELSGRIILPAADGSSQPIADATVVMTDRDGETVRGRTDDAGQFVISGVNPGVYALTARADGAFACCAMHVVSEDMASAEVLPREVEVAAAAIDYTIIKTAILRYLPPMSQDNPYTIANADLKEISSRVVGENLFRVSQSDGGLKGRIHVAGANGKTLGDAGLLNIFLVHKGEVIDRVLSNRNGTFAFEDIAPGEYSILAIGQTGLGMAGFELVDEALASQTDSSVFVGSEGRTLVAAYNDPCCCCCTEFAMQIAPLPQAIESFEEVIYEEPLTTEEGVVVDPAMDPAMQGAVDQFGNPIGGEGFGDPALGGSGALTGGGYGGGGFAGGGGGGGGFGGGLAGLAGLAAIAAVAGDDSDPLPGPAPPASPIR</sequence>
<dbReference type="PATRIC" id="fig|1263870.3.peg.2600"/>
<protein>
    <submittedName>
        <fullName evidence="2">SD repeat-containing protein</fullName>
    </submittedName>
</protein>
<feature type="chain" id="PRO_5004073200" evidence="1">
    <location>
        <begin position="19"/>
        <end position="422"/>
    </location>
</feature>
<evidence type="ECO:0000313" key="3">
    <source>
        <dbReference type="Proteomes" id="UP000011885"/>
    </source>
</evidence>
<keyword evidence="1" id="KW-0732">Signal</keyword>
<organism evidence="2 3">
    <name type="scientific">Rhodopirellula sallentina SM41</name>
    <dbReference type="NCBI Taxonomy" id="1263870"/>
    <lineage>
        <taxon>Bacteria</taxon>
        <taxon>Pseudomonadati</taxon>
        <taxon>Planctomycetota</taxon>
        <taxon>Planctomycetia</taxon>
        <taxon>Pirellulales</taxon>
        <taxon>Pirellulaceae</taxon>
        <taxon>Rhodopirellula</taxon>
    </lineage>
</organism>
<dbReference type="EMBL" id="ANOH01000169">
    <property type="protein sequence ID" value="EMI56109.1"/>
    <property type="molecule type" value="Genomic_DNA"/>
</dbReference>
<name>M5U4A6_9BACT</name>
<proteinExistence type="predicted"/>
<dbReference type="Proteomes" id="UP000011885">
    <property type="component" value="Unassembled WGS sequence"/>
</dbReference>
<feature type="signal peptide" evidence="1">
    <location>
        <begin position="1"/>
        <end position="18"/>
    </location>
</feature>
<comment type="caution">
    <text evidence="2">The sequence shown here is derived from an EMBL/GenBank/DDBJ whole genome shotgun (WGS) entry which is preliminary data.</text>
</comment>
<accession>M5U4A6</accession>
<keyword evidence="3" id="KW-1185">Reference proteome</keyword>
<gene>
    <name evidence="2" type="ORF">RSSM_02444</name>
</gene>
<dbReference type="Pfam" id="PF13620">
    <property type="entry name" value="CarboxypepD_reg"/>
    <property type="match status" value="1"/>
</dbReference>
<dbReference type="SUPFAM" id="SSF117074">
    <property type="entry name" value="Hypothetical protein PA1324"/>
    <property type="match status" value="1"/>
</dbReference>
<dbReference type="AlphaFoldDB" id="M5U4A6"/>